<comment type="caution">
    <text evidence="1">The sequence shown here is derived from an EMBL/GenBank/DDBJ whole genome shotgun (WGS) entry which is preliminary data.</text>
</comment>
<protein>
    <submittedName>
        <fullName evidence="1">DUF2381 family protein</fullName>
    </submittedName>
</protein>
<keyword evidence="2" id="KW-1185">Reference proteome</keyword>
<proteinExistence type="predicted"/>
<gene>
    <name evidence="1" type="ORF">HG543_03300</name>
</gene>
<reference evidence="1 2" key="1">
    <citation type="submission" date="2020-04" db="EMBL/GenBank/DDBJ databases">
        <title>Draft genome of Pyxidicoccus fallax type strain.</title>
        <authorList>
            <person name="Whitworth D.E."/>
        </authorList>
    </citation>
    <scope>NUCLEOTIDE SEQUENCE [LARGE SCALE GENOMIC DNA]</scope>
    <source>
        <strain evidence="1 2">DSM 14698</strain>
    </source>
</reference>
<organism evidence="1 2">
    <name type="scientific">Pyxidicoccus fallax</name>
    <dbReference type="NCBI Taxonomy" id="394095"/>
    <lineage>
        <taxon>Bacteria</taxon>
        <taxon>Pseudomonadati</taxon>
        <taxon>Myxococcota</taxon>
        <taxon>Myxococcia</taxon>
        <taxon>Myxococcales</taxon>
        <taxon>Cystobacterineae</taxon>
        <taxon>Myxococcaceae</taxon>
        <taxon>Pyxidicoccus</taxon>
    </lineage>
</organism>
<dbReference type="RefSeq" id="WP_169343167.1">
    <property type="nucleotide sequence ID" value="NZ_JABBJJ010000009.1"/>
</dbReference>
<dbReference type="Proteomes" id="UP000518300">
    <property type="component" value="Unassembled WGS sequence"/>
</dbReference>
<accession>A0A848L5B7</accession>
<dbReference type="Pfam" id="PF09544">
    <property type="entry name" value="DUF2381"/>
    <property type="match status" value="1"/>
</dbReference>
<dbReference type="AlphaFoldDB" id="A0A848L5B7"/>
<sequence length="300" mass="32001">MSPGSVTWSLILAWCLFVAVEARAQSRPADNEREVVLPEAPQAAAPEIRLPAWGTVIRFLDASINPGTIELEGKGTRVDLFDKGERSLIVVPVAGQGGSGQLRLVVEFTGGDSPTHAAFTLVLGAPEADERVAVVRRAQSASVLETRLREVRTQLAAREAELQACLTRSEATGPAGLALQDTLDELGVVGKPAVQVLSQDGLKGRAAISLRAAAWTLVAVTVRNDGGEPWTPTQARLVDAGRGRSVRVLGIRMKVPRIVPGAEARVAVETGAPDWLPGTRFHLELQDAAGRRLLIRDMEL</sequence>
<dbReference type="EMBL" id="JABBJJ010000009">
    <property type="protein sequence ID" value="NMO13889.1"/>
    <property type="molecule type" value="Genomic_DNA"/>
</dbReference>
<dbReference type="NCBIfam" id="TIGR02268">
    <property type="entry name" value="Myxococcus xanthus paralogous family TIGR02268"/>
    <property type="match status" value="1"/>
</dbReference>
<evidence type="ECO:0000313" key="1">
    <source>
        <dbReference type="EMBL" id="NMO13889.1"/>
    </source>
</evidence>
<dbReference type="InterPro" id="IPR011754">
    <property type="entry name" value="Mxa_paralog_2268"/>
</dbReference>
<evidence type="ECO:0000313" key="2">
    <source>
        <dbReference type="Proteomes" id="UP000518300"/>
    </source>
</evidence>
<name>A0A848L5B7_9BACT</name>